<dbReference type="SMART" id="SM00345">
    <property type="entry name" value="HTH_GNTR"/>
    <property type="match status" value="1"/>
</dbReference>
<keyword evidence="2 5" id="KW-0238">DNA-binding</keyword>
<dbReference type="PROSITE" id="PS50949">
    <property type="entry name" value="HTH_GNTR"/>
    <property type="match status" value="1"/>
</dbReference>
<dbReference type="SMART" id="SM00895">
    <property type="entry name" value="FCD"/>
    <property type="match status" value="1"/>
</dbReference>
<sequence length="240" mass="26112">MSPSIPGSTGAATPLLASVLEELGRQIVAGDLPEGRTFTLQDISDRFGISRTVARETMRALEQMGLVSSSRRVGITVLPRTHWAVFDPTIIEWRLGSERERDLQLRSLTELRISVEPIAAANAARNATEVQRRELVELAATLRELGTGGQGTADEFLTADIRFHQLLLEASGNEMFIALAPTLVPALEGRTHAGLMPQAPEEVALQAHERLAACIRDSDFDGAEEASRELLTEVRTALHA</sequence>
<dbReference type="Gene3D" id="1.20.120.530">
    <property type="entry name" value="GntR ligand-binding domain-like"/>
    <property type="match status" value="1"/>
</dbReference>
<dbReference type="InterPro" id="IPR011711">
    <property type="entry name" value="GntR_C"/>
</dbReference>
<dbReference type="SUPFAM" id="SSF48008">
    <property type="entry name" value="GntR ligand-binding domain-like"/>
    <property type="match status" value="1"/>
</dbReference>
<dbReference type="PANTHER" id="PTHR43537:SF44">
    <property type="entry name" value="GNTR FAMILY REGULATORY PROTEIN"/>
    <property type="match status" value="1"/>
</dbReference>
<dbReference type="Pfam" id="PF00392">
    <property type="entry name" value="GntR"/>
    <property type="match status" value="1"/>
</dbReference>
<name>A0ABU1ZZ13_9CORY</name>
<evidence type="ECO:0000259" key="4">
    <source>
        <dbReference type="PROSITE" id="PS50949"/>
    </source>
</evidence>
<dbReference type="Proteomes" id="UP001180840">
    <property type="component" value="Unassembled WGS sequence"/>
</dbReference>
<keyword evidence="6" id="KW-1185">Reference proteome</keyword>
<dbReference type="EMBL" id="JAVDXZ010000001">
    <property type="protein sequence ID" value="MDR7330182.1"/>
    <property type="molecule type" value="Genomic_DNA"/>
</dbReference>
<accession>A0ABU1ZZ13</accession>
<evidence type="ECO:0000256" key="2">
    <source>
        <dbReference type="ARBA" id="ARBA00023125"/>
    </source>
</evidence>
<protein>
    <submittedName>
        <fullName evidence="5">DNA-binding FadR family transcriptional regulator</fullName>
    </submittedName>
</protein>
<dbReference type="Pfam" id="PF07729">
    <property type="entry name" value="FCD"/>
    <property type="match status" value="1"/>
</dbReference>
<feature type="domain" description="HTH gntR-type" evidence="4">
    <location>
        <begin position="13"/>
        <end position="80"/>
    </location>
</feature>
<evidence type="ECO:0000313" key="6">
    <source>
        <dbReference type="Proteomes" id="UP001180840"/>
    </source>
</evidence>
<organism evidence="5 6">
    <name type="scientific">Corynebacterium guangdongense</name>
    <dbReference type="NCBI Taxonomy" id="1783348"/>
    <lineage>
        <taxon>Bacteria</taxon>
        <taxon>Bacillati</taxon>
        <taxon>Actinomycetota</taxon>
        <taxon>Actinomycetes</taxon>
        <taxon>Mycobacteriales</taxon>
        <taxon>Corynebacteriaceae</taxon>
        <taxon>Corynebacterium</taxon>
    </lineage>
</organism>
<reference evidence="5" key="1">
    <citation type="submission" date="2023-07" db="EMBL/GenBank/DDBJ databases">
        <title>Sequencing the genomes of 1000 actinobacteria strains.</title>
        <authorList>
            <person name="Klenk H.-P."/>
        </authorList>
    </citation>
    <scope>NUCLEOTIDE SEQUENCE</scope>
    <source>
        <strain evidence="5">DSM 107476</strain>
    </source>
</reference>
<dbReference type="RefSeq" id="WP_290195652.1">
    <property type="nucleotide sequence ID" value="NZ_CP047654.1"/>
</dbReference>
<gene>
    <name evidence="5" type="ORF">J2S39_001858</name>
</gene>
<dbReference type="PANTHER" id="PTHR43537">
    <property type="entry name" value="TRANSCRIPTIONAL REGULATOR, GNTR FAMILY"/>
    <property type="match status" value="1"/>
</dbReference>
<dbReference type="SUPFAM" id="SSF46785">
    <property type="entry name" value="Winged helix' DNA-binding domain"/>
    <property type="match status" value="1"/>
</dbReference>
<proteinExistence type="predicted"/>
<dbReference type="Gene3D" id="1.10.10.10">
    <property type="entry name" value="Winged helix-like DNA-binding domain superfamily/Winged helix DNA-binding domain"/>
    <property type="match status" value="1"/>
</dbReference>
<evidence type="ECO:0000256" key="1">
    <source>
        <dbReference type="ARBA" id="ARBA00023015"/>
    </source>
</evidence>
<keyword evidence="1" id="KW-0805">Transcription regulation</keyword>
<dbReference type="InterPro" id="IPR008920">
    <property type="entry name" value="TF_FadR/GntR_C"/>
</dbReference>
<evidence type="ECO:0000313" key="5">
    <source>
        <dbReference type="EMBL" id="MDR7330182.1"/>
    </source>
</evidence>
<dbReference type="InterPro" id="IPR036388">
    <property type="entry name" value="WH-like_DNA-bd_sf"/>
</dbReference>
<dbReference type="InterPro" id="IPR000524">
    <property type="entry name" value="Tscrpt_reg_HTH_GntR"/>
</dbReference>
<comment type="caution">
    <text evidence="5">The sequence shown here is derived from an EMBL/GenBank/DDBJ whole genome shotgun (WGS) entry which is preliminary data.</text>
</comment>
<dbReference type="GO" id="GO:0003677">
    <property type="term" value="F:DNA binding"/>
    <property type="evidence" value="ECO:0007669"/>
    <property type="project" value="UniProtKB-KW"/>
</dbReference>
<evidence type="ECO:0000256" key="3">
    <source>
        <dbReference type="ARBA" id="ARBA00023163"/>
    </source>
</evidence>
<keyword evidence="3" id="KW-0804">Transcription</keyword>
<dbReference type="InterPro" id="IPR036390">
    <property type="entry name" value="WH_DNA-bd_sf"/>
</dbReference>